<feature type="region of interest" description="Disordered" evidence="1">
    <location>
        <begin position="1"/>
        <end position="20"/>
    </location>
</feature>
<dbReference type="AlphaFoldDB" id="A0A4C1Y2W8"/>
<evidence type="ECO:0000313" key="3">
    <source>
        <dbReference type="Proteomes" id="UP000299102"/>
    </source>
</evidence>
<comment type="caution">
    <text evidence="2">The sequence shown here is derived from an EMBL/GenBank/DDBJ whole genome shotgun (WGS) entry which is preliminary data.</text>
</comment>
<evidence type="ECO:0000313" key="2">
    <source>
        <dbReference type="EMBL" id="GBP69693.1"/>
    </source>
</evidence>
<accession>A0A4C1Y2W8</accession>
<proteinExistence type="predicted"/>
<dbReference type="Proteomes" id="UP000299102">
    <property type="component" value="Unassembled WGS sequence"/>
</dbReference>
<feature type="region of interest" description="Disordered" evidence="1">
    <location>
        <begin position="81"/>
        <end position="110"/>
    </location>
</feature>
<organism evidence="2 3">
    <name type="scientific">Eumeta variegata</name>
    <name type="common">Bagworm moth</name>
    <name type="synonym">Eumeta japonica</name>
    <dbReference type="NCBI Taxonomy" id="151549"/>
    <lineage>
        <taxon>Eukaryota</taxon>
        <taxon>Metazoa</taxon>
        <taxon>Ecdysozoa</taxon>
        <taxon>Arthropoda</taxon>
        <taxon>Hexapoda</taxon>
        <taxon>Insecta</taxon>
        <taxon>Pterygota</taxon>
        <taxon>Neoptera</taxon>
        <taxon>Endopterygota</taxon>
        <taxon>Lepidoptera</taxon>
        <taxon>Glossata</taxon>
        <taxon>Ditrysia</taxon>
        <taxon>Tineoidea</taxon>
        <taxon>Psychidae</taxon>
        <taxon>Oiketicinae</taxon>
        <taxon>Eumeta</taxon>
    </lineage>
</organism>
<gene>
    <name evidence="2" type="ORF">EVAR_49780_1</name>
</gene>
<reference evidence="2 3" key="1">
    <citation type="journal article" date="2019" name="Commun. Biol.">
        <title>The bagworm genome reveals a unique fibroin gene that provides high tensile strength.</title>
        <authorList>
            <person name="Kono N."/>
            <person name="Nakamura H."/>
            <person name="Ohtoshi R."/>
            <person name="Tomita M."/>
            <person name="Numata K."/>
            <person name="Arakawa K."/>
        </authorList>
    </citation>
    <scope>NUCLEOTIDE SEQUENCE [LARGE SCALE GENOMIC DNA]</scope>
</reference>
<name>A0A4C1Y2W8_EUMVA</name>
<keyword evidence="3" id="KW-1185">Reference proteome</keyword>
<protein>
    <submittedName>
        <fullName evidence="2">Uncharacterized protein</fullName>
    </submittedName>
</protein>
<dbReference type="EMBL" id="BGZK01001049">
    <property type="protein sequence ID" value="GBP69693.1"/>
    <property type="molecule type" value="Genomic_DNA"/>
</dbReference>
<sequence length="110" mass="12099">MAPPDVAHVASQAGERAPARAFSMNARRTRLSRSAQIAFETLERERRQRLCLEKSATLTAAAPARVKNDVTVFPRYTVSVRRNGGTTADPSSARVGERHRTNSRPEPISV</sequence>
<evidence type="ECO:0000256" key="1">
    <source>
        <dbReference type="SAM" id="MobiDB-lite"/>
    </source>
</evidence>